<sequence length="318" mass="35637">MTLKTSTAGAILPTKKKGFFRTLGKQYQLMIMSVPVLLYVLLFNYGPLWGWLTAFQDYNVKKGLAGSKWVGWDNFKFIFGDSEFYLALRNTVAMSVINLVFGTLCAIILAILLNEVRNRKFKRTVQTVTYLPHFLSWVIVVGMAQDIFASKGSINELLLALGSKEPVFFLGKGEYYWWLFGAINVWKEVGWGTIIYIAAMTGIDPCLYEAAEIDGAGRFQRILHVTLPGIKSTFMVLLIMNIGHLLDAGFEVQYLMENPLIWKFSRTIDVYVMKYSFGGARPRFSIGVAAGMFKSVVAIILLLGANGIAKALDEETLI</sequence>
<accession>A0AC61PMR3</accession>
<reference evidence="1" key="1">
    <citation type="submission" date="2017-04" db="EMBL/GenBank/DDBJ databases">
        <authorList>
            <person name="Varghese N."/>
            <person name="Submissions S."/>
        </authorList>
    </citation>
    <scope>NUCLEOTIDE SEQUENCE</scope>
    <source>
        <strain evidence="1">WTE2008</strain>
    </source>
</reference>
<comment type="caution">
    <text evidence="1">The sequence shown here is derived from an EMBL/GenBank/DDBJ whole genome shotgun (WGS) entry which is preliminary data.</text>
</comment>
<dbReference type="Proteomes" id="UP000192328">
    <property type="component" value="Unassembled WGS sequence"/>
</dbReference>
<name>A0AC61PMR3_9FIRM</name>
<dbReference type="EMBL" id="FWXZ01000004">
    <property type="protein sequence ID" value="SMC71561.1"/>
    <property type="molecule type" value="Genomic_DNA"/>
</dbReference>
<evidence type="ECO:0000313" key="2">
    <source>
        <dbReference type="Proteomes" id="UP000192328"/>
    </source>
</evidence>
<keyword evidence="2" id="KW-1185">Reference proteome</keyword>
<proteinExistence type="predicted"/>
<protein>
    <submittedName>
        <fullName evidence="1">Aldouronate transport system permease protein</fullName>
    </submittedName>
</protein>
<organism evidence="1 2">
    <name type="scientific">Aristaeella lactis</name>
    <dbReference type="NCBI Taxonomy" id="3046383"/>
    <lineage>
        <taxon>Bacteria</taxon>
        <taxon>Bacillati</taxon>
        <taxon>Bacillota</taxon>
        <taxon>Clostridia</taxon>
        <taxon>Eubacteriales</taxon>
        <taxon>Aristaeellaceae</taxon>
        <taxon>Aristaeella</taxon>
    </lineage>
</organism>
<gene>
    <name evidence="1" type="ORF">SAMN06297397_2137</name>
</gene>
<evidence type="ECO:0000313" key="1">
    <source>
        <dbReference type="EMBL" id="SMC71561.1"/>
    </source>
</evidence>